<accession>A0A194V1L4</accession>
<dbReference type="GO" id="GO:0004737">
    <property type="term" value="F:pyruvate decarboxylase activity"/>
    <property type="evidence" value="ECO:0007669"/>
    <property type="project" value="TreeGrafter"/>
</dbReference>
<gene>
    <name evidence="9" type="ORF">VP1G_05076</name>
</gene>
<name>A0A194V1L4_CYTMA</name>
<dbReference type="STRING" id="694573.A0A194V1L4"/>
<dbReference type="GO" id="GO:0005634">
    <property type="term" value="C:nucleus"/>
    <property type="evidence" value="ECO:0007669"/>
    <property type="project" value="TreeGrafter"/>
</dbReference>
<keyword evidence="6" id="KW-0786">Thiamine pyrophosphate</keyword>
<dbReference type="GO" id="GO:0000949">
    <property type="term" value="P:aromatic amino acid family catabolic process to alcohol via Ehrlich pathway"/>
    <property type="evidence" value="ECO:0007669"/>
    <property type="project" value="TreeGrafter"/>
</dbReference>
<evidence type="ECO:0000259" key="8">
    <source>
        <dbReference type="Pfam" id="PF02776"/>
    </source>
</evidence>
<comment type="similarity">
    <text evidence="2">Belongs to the TPP enzyme family.</text>
</comment>
<evidence type="ECO:0000256" key="5">
    <source>
        <dbReference type="ARBA" id="ARBA00022842"/>
    </source>
</evidence>
<dbReference type="Proteomes" id="UP000078576">
    <property type="component" value="Unassembled WGS sequence"/>
</dbReference>
<sequence length="210" mass="23295">MSEILVGEYLFRRLKEIGVETVMWLHLEIQLLTVKSDLELALLNLIPEQGLSWVGRPTQLVGAYAADGYACEKGAGALVTTFGLCELSALCGIGGAFCENVPVLHIVRYTLERYFNGMEAPYNDVPMWDYGSIFRAMSPETKVKSYRVDKAKDLDVLLDDVEFQTATYPQCVDMMLSPKDIPSNLRRTFDIKGKEATAAAKDRVISLSGA</sequence>
<dbReference type="Gene3D" id="3.40.50.970">
    <property type="match status" value="1"/>
</dbReference>
<proteinExistence type="inferred from homology"/>
<evidence type="ECO:0000256" key="2">
    <source>
        <dbReference type="ARBA" id="ARBA00007812"/>
    </source>
</evidence>
<evidence type="ECO:0000313" key="9">
    <source>
        <dbReference type="EMBL" id="KUI57793.1"/>
    </source>
</evidence>
<reference evidence="10" key="1">
    <citation type="submission" date="2014-12" db="EMBL/GenBank/DDBJ databases">
        <title>Genome Sequence of Valsa Canker Pathogens Uncovers a Specific Adaption of Colonization on Woody Bark.</title>
        <authorList>
            <person name="Yin Z."/>
            <person name="Liu H."/>
            <person name="Gao X."/>
            <person name="Li Z."/>
            <person name="Song N."/>
            <person name="Ke X."/>
            <person name="Dai Q."/>
            <person name="Wu Y."/>
            <person name="Sun Y."/>
            <person name="Xu J.-R."/>
            <person name="Kang Z.K."/>
            <person name="Wang L."/>
            <person name="Huang L."/>
        </authorList>
    </citation>
    <scope>NUCLEOTIDE SEQUENCE [LARGE SCALE GENOMIC DNA]</scope>
    <source>
        <strain evidence="10">SXYL134</strain>
    </source>
</reference>
<dbReference type="InterPro" id="IPR012001">
    <property type="entry name" value="Thiamin_PyroP_enz_TPP-bd_dom"/>
</dbReference>
<comment type="cofactor">
    <cofactor evidence="1">
        <name>thiamine diphosphate</name>
        <dbReference type="ChEBI" id="CHEBI:58937"/>
    </cofactor>
</comment>
<evidence type="ECO:0000256" key="6">
    <source>
        <dbReference type="ARBA" id="ARBA00023052"/>
    </source>
</evidence>
<dbReference type="PANTHER" id="PTHR43452:SF30">
    <property type="entry name" value="PYRUVATE DECARBOXYLASE ISOZYME 1-RELATED"/>
    <property type="match status" value="1"/>
</dbReference>
<dbReference type="InterPro" id="IPR029061">
    <property type="entry name" value="THDP-binding"/>
</dbReference>
<dbReference type="GO" id="GO:0030976">
    <property type="term" value="F:thiamine pyrophosphate binding"/>
    <property type="evidence" value="ECO:0007669"/>
    <property type="project" value="InterPro"/>
</dbReference>
<keyword evidence="10" id="KW-1185">Reference proteome</keyword>
<dbReference type="EMBL" id="KN714704">
    <property type="protein sequence ID" value="KUI57793.1"/>
    <property type="molecule type" value="Genomic_DNA"/>
</dbReference>
<dbReference type="AlphaFoldDB" id="A0A194V1L4"/>
<organism evidence="9 10">
    <name type="scientific">Cytospora mali</name>
    <name type="common">Apple Valsa canker fungus</name>
    <name type="synonym">Valsa mali</name>
    <dbReference type="NCBI Taxonomy" id="578113"/>
    <lineage>
        <taxon>Eukaryota</taxon>
        <taxon>Fungi</taxon>
        <taxon>Dikarya</taxon>
        <taxon>Ascomycota</taxon>
        <taxon>Pezizomycotina</taxon>
        <taxon>Sordariomycetes</taxon>
        <taxon>Sordariomycetidae</taxon>
        <taxon>Diaporthales</taxon>
        <taxon>Cytosporaceae</taxon>
        <taxon>Cytospora</taxon>
    </lineage>
</organism>
<dbReference type="OrthoDB" id="3970464at2759"/>
<dbReference type="Pfam" id="PF02776">
    <property type="entry name" value="TPP_enzyme_N"/>
    <property type="match status" value="1"/>
</dbReference>
<dbReference type="InterPro" id="IPR012110">
    <property type="entry name" value="PDC/IPDC-like"/>
</dbReference>
<evidence type="ECO:0000313" key="10">
    <source>
        <dbReference type="Proteomes" id="UP000078576"/>
    </source>
</evidence>
<protein>
    <recommendedName>
        <fullName evidence="8">Thiamine pyrophosphate enzyme N-terminal TPP-binding domain-containing protein</fullName>
    </recommendedName>
</protein>
<dbReference type="PANTHER" id="PTHR43452">
    <property type="entry name" value="PYRUVATE DECARBOXYLASE"/>
    <property type="match status" value="1"/>
</dbReference>
<evidence type="ECO:0000256" key="1">
    <source>
        <dbReference type="ARBA" id="ARBA00001964"/>
    </source>
</evidence>
<evidence type="ECO:0000256" key="3">
    <source>
        <dbReference type="ARBA" id="ARBA00022723"/>
    </source>
</evidence>
<dbReference type="GO" id="GO:0005829">
    <property type="term" value="C:cytosol"/>
    <property type="evidence" value="ECO:0007669"/>
    <property type="project" value="TreeGrafter"/>
</dbReference>
<evidence type="ECO:0000256" key="4">
    <source>
        <dbReference type="ARBA" id="ARBA00022793"/>
    </source>
</evidence>
<evidence type="ECO:0000256" key="7">
    <source>
        <dbReference type="ARBA" id="ARBA00023239"/>
    </source>
</evidence>
<keyword evidence="4" id="KW-0210">Decarboxylase</keyword>
<keyword evidence="5" id="KW-0460">Magnesium</keyword>
<dbReference type="SUPFAM" id="SSF52518">
    <property type="entry name" value="Thiamin diphosphate-binding fold (THDP-binding)"/>
    <property type="match status" value="1"/>
</dbReference>
<keyword evidence="3" id="KW-0479">Metal-binding</keyword>
<keyword evidence="7" id="KW-0456">Lyase</keyword>
<dbReference type="GO" id="GO:0046872">
    <property type="term" value="F:metal ion binding"/>
    <property type="evidence" value="ECO:0007669"/>
    <property type="project" value="UniProtKB-KW"/>
</dbReference>
<feature type="domain" description="Thiamine pyrophosphate enzyme N-terminal TPP-binding" evidence="8">
    <location>
        <begin position="6"/>
        <end position="107"/>
    </location>
</feature>